<comment type="subcellular location">
    <subcellularLocation>
        <location evidence="1">Membrane</location>
        <topology evidence="1">Multi-pass membrane protein</topology>
    </subcellularLocation>
</comment>
<evidence type="ECO:0000256" key="8">
    <source>
        <dbReference type="ARBA" id="ARBA00022989"/>
    </source>
</evidence>
<feature type="transmembrane region" description="Helical" evidence="18">
    <location>
        <begin position="84"/>
        <end position="110"/>
    </location>
</feature>
<evidence type="ECO:0000256" key="18">
    <source>
        <dbReference type="SAM" id="Phobius"/>
    </source>
</evidence>
<dbReference type="AlphaFoldDB" id="A0A9J7KTU1"/>
<dbReference type="PANTHER" id="PTHR31462">
    <property type="entry name" value="ENDOSOMAL/LYSOSOMAL POTASSIUM CHANNEL TMEM175"/>
    <property type="match status" value="1"/>
</dbReference>
<dbReference type="KEGG" id="bfo:118411467"/>
<evidence type="ECO:0000256" key="14">
    <source>
        <dbReference type="ARBA" id="ARBA00034430"/>
    </source>
</evidence>
<comment type="catalytic activity">
    <reaction evidence="14">
        <text>K(+)(in) = K(+)(out)</text>
        <dbReference type="Rhea" id="RHEA:29463"/>
        <dbReference type="ChEBI" id="CHEBI:29103"/>
    </reaction>
</comment>
<dbReference type="GeneID" id="118411467"/>
<feature type="transmembrane region" description="Helical" evidence="18">
    <location>
        <begin position="429"/>
        <end position="447"/>
    </location>
</feature>
<feature type="transmembrane region" description="Helical" evidence="18">
    <location>
        <begin position="246"/>
        <end position="265"/>
    </location>
</feature>
<evidence type="ECO:0000256" key="17">
    <source>
        <dbReference type="SAM" id="MobiDB-lite"/>
    </source>
</evidence>
<evidence type="ECO:0000256" key="6">
    <source>
        <dbReference type="ARBA" id="ARBA00022826"/>
    </source>
</evidence>
<evidence type="ECO:0000256" key="5">
    <source>
        <dbReference type="ARBA" id="ARBA00022692"/>
    </source>
</evidence>
<evidence type="ECO:0000256" key="13">
    <source>
        <dbReference type="ARBA" id="ARBA00030477"/>
    </source>
</evidence>
<feature type="transmembrane region" description="Helical" evidence="18">
    <location>
        <begin position="12"/>
        <end position="33"/>
    </location>
</feature>
<dbReference type="OMA" id="GWIRIEA"/>
<feature type="transmembrane region" description="Helical" evidence="18">
    <location>
        <begin position="116"/>
        <end position="141"/>
    </location>
</feature>
<keyword evidence="5 18" id="KW-0812">Transmembrane</keyword>
<dbReference type="GO" id="GO:0005768">
    <property type="term" value="C:endosome"/>
    <property type="evidence" value="ECO:0000318"/>
    <property type="project" value="GO_Central"/>
</dbReference>
<name>A0A9J7KTU1_BRAFL</name>
<evidence type="ECO:0000313" key="19">
    <source>
        <dbReference type="Proteomes" id="UP000001554"/>
    </source>
</evidence>
<accession>A0A9J7KTU1</accession>
<feature type="compositionally biased region" description="Basic and acidic residues" evidence="17">
    <location>
        <begin position="470"/>
        <end position="490"/>
    </location>
</feature>
<evidence type="ECO:0000256" key="2">
    <source>
        <dbReference type="ARBA" id="ARBA00006920"/>
    </source>
</evidence>
<dbReference type="GO" id="GO:0022841">
    <property type="term" value="F:potassium ion leak channel activity"/>
    <property type="evidence" value="ECO:0000318"/>
    <property type="project" value="GO_Central"/>
</dbReference>
<feature type="transmembrane region" description="Helical" evidence="18">
    <location>
        <begin position="352"/>
        <end position="376"/>
    </location>
</feature>
<evidence type="ECO:0000256" key="9">
    <source>
        <dbReference type="ARBA" id="ARBA00023065"/>
    </source>
</evidence>
<keyword evidence="10 18" id="KW-0472">Membrane</keyword>
<sequence length="490" mass="55238">MARDQHISSSERLLSYSDAVFSIITTIMIVPLGGETVEEIHSSEDLLEGVKSIWFKILVYATTFVIVASTWSTHKTLFGYIEKVNETIILLNLGVLMASTFLPFSFLMFAEHPTEPLAVVLFCASVAIAGALMAGIAWQAYSRPNLLEEDEARYGEMKTKRYRTMLMVLGKPVIAVVAAGIGWIRIEAAWALLVMLLLEPLLRQVIISLYYFGKGNGEAGCKILLPSRLLVDTSDTLRTRVYSDGVYAIIATLIILDICVENVPSKEDDIAKHGDLITALKHDQHVFMSYAGTFITICMLWYLHHSIYYRIDVENPLLEFFNKLALMFAGLLPIVFKITGEFGKEVSAGDAALAVQLNACTVLFSSIWHLVMWIIIMKNKSKLIHHFVDVNEDKYMNAFMLIKLSVYPVISLLLFLLCFVPVWKFDSEVINWVQICTPAVFITIKIVRNCVQRREDKNRPSGTPAMSHLDANESNHKRNNRDRENDITAV</sequence>
<feature type="transmembrane region" description="Helical" evidence="18">
    <location>
        <begin position="190"/>
        <end position="212"/>
    </location>
</feature>
<dbReference type="PANTHER" id="PTHR31462:SF5">
    <property type="entry name" value="ENDOSOMAL_LYSOSOMAL PROTON CHANNEL TMEM175"/>
    <property type="match status" value="1"/>
</dbReference>
<gene>
    <name evidence="20" type="primary">LOC118411467</name>
</gene>
<evidence type="ECO:0000256" key="16">
    <source>
        <dbReference type="ARBA" id="ARBA00044317"/>
    </source>
</evidence>
<reference evidence="19" key="1">
    <citation type="journal article" date="2020" name="Nat. Ecol. Evol.">
        <title>Deeply conserved synteny resolves early events in vertebrate evolution.</title>
        <authorList>
            <person name="Simakov O."/>
            <person name="Marletaz F."/>
            <person name="Yue J.X."/>
            <person name="O'Connell B."/>
            <person name="Jenkins J."/>
            <person name="Brandt A."/>
            <person name="Calef R."/>
            <person name="Tung C.H."/>
            <person name="Huang T.K."/>
            <person name="Schmutz J."/>
            <person name="Satoh N."/>
            <person name="Yu J.K."/>
            <person name="Putnam N.H."/>
            <person name="Green R.E."/>
            <person name="Rokhsar D.S."/>
        </authorList>
    </citation>
    <scope>NUCLEOTIDE SEQUENCE [LARGE SCALE GENOMIC DNA]</scope>
    <source>
        <strain evidence="19">S238N-H82</strain>
    </source>
</reference>
<comment type="catalytic activity">
    <reaction evidence="12">
        <text>H(+)(in) = H(+)(out)</text>
        <dbReference type="Rhea" id="RHEA:34979"/>
        <dbReference type="ChEBI" id="CHEBI:15378"/>
    </reaction>
</comment>
<keyword evidence="6" id="KW-0631">Potassium channel</keyword>
<keyword evidence="8 18" id="KW-1133">Transmembrane helix</keyword>
<keyword evidence="9" id="KW-0406">Ion transport</keyword>
<evidence type="ECO:0000256" key="11">
    <source>
        <dbReference type="ARBA" id="ARBA00023303"/>
    </source>
</evidence>
<evidence type="ECO:0000256" key="7">
    <source>
        <dbReference type="ARBA" id="ARBA00022958"/>
    </source>
</evidence>
<feature type="transmembrane region" description="Helical" evidence="18">
    <location>
        <begin position="285"/>
        <end position="303"/>
    </location>
</feature>
<feature type="region of interest" description="Disordered" evidence="17">
    <location>
        <begin position="455"/>
        <end position="490"/>
    </location>
</feature>
<keyword evidence="4" id="KW-0633">Potassium transport</keyword>
<dbReference type="Pfam" id="PF06736">
    <property type="entry name" value="TMEM175"/>
    <property type="match status" value="2"/>
</dbReference>
<feature type="transmembrane region" description="Helical" evidence="18">
    <location>
        <begin position="162"/>
        <end position="184"/>
    </location>
</feature>
<keyword evidence="7" id="KW-0630">Potassium</keyword>
<proteinExistence type="inferred from homology"/>
<dbReference type="Proteomes" id="UP000001554">
    <property type="component" value="Chromosome 3"/>
</dbReference>
<dbReference type="RefSeq" id="XP_035669640.1">
    <property type="nucleotide sequence ID" value="XM_035813747.1"/>
</dbReference>
<evidence type="ECO:0000256" key="12">
    <source>
        <dbReference type="ARBA" id="ARBA00024169"/>
    </source>
</evidence>
<evidence type="ECO:0000256" key="15">
    <source>
        <dbReference type="ARBA" id="ARBA00034544"/>
    </source>
</evidence>
<feature type="transmembrane region" description="Helical" evidence="18">
    <location>
        <begin position="53"/>
        <end position="72"/>
    </location>
</feature>
<dbReference type="OrthoDB" id="203835at2759"/>
<dbReference type="GO" id="GO:0005764">
    <property type="term" value="C:lysosome"/>
    <property type="evidence" value="ECO:0000318"/>
    <property type="project" value="GO_Central"/>
</dbReference>
<evidence type="ECO:0000256" key="3">
    <source>
        <dbReference type="ARBA" id="ARBA00022448"/>
    </source>
</evidence>
<organism evidence="19 20">
    <name type="scientific">Branchiostoma floridae</name>
    <name type="common">Florida lancelet</name>
    <name type="synonym">Amphioxus</name>
    <dbReference type="NCBI Taxonomy" id="7739"/>
    <lineage>
        <taxon>Eukaryota</taxon>
        <taxon>Metazoa</taxon>
        <taxon>Chordata</taxon>
        <taxon>Cephalochordata</taxon>
        <taxon>Leptocardii</taxon>
        <taxon>Amphioxiformes</taxon>
        <taxon>Branchiostomatidae</taxon>
        <taxon>Branchiostoma</taxon>
    </lineage>
</organism>
<comment type="similarity">
    <text evidence="2">Belongs to the TMEM175 family.</text>
</comment>
<evidence type="ECO:0000256" key="4">
    <source>
        <dbReference type="ARBA" id="ARBA00022538"/>
    </source>
</evidence>
<feature type="transmembrane region" description="Helical" evidence="18">
    <location>
        <begin position="324"/>
        <end position="340"/>
    </location>
</feature>
<dbReference type="InterPro" id="IPR010617">
    <property type="entry name" value="TMEM175-like"/>
</dbReference>
<reference evidence="20" key="2">
    <citation type="submission" date="2025-08" db="UniProtKB">
        <authorList>
            <consortium name="RefSeq"/>
        </authorList>
    </citation>
    <scope>IDENTIFICATION</scope>
    <source>
        <strain evidence="20">S238N-H82</strain>
        <tissue evidence="20">Testes</tissue>
    </source>
</reference>
<dbReference type="GO" id="GO:0015252">
    <property type="term" value="F:proton channel activity"/>
    <property type="evidence" value="ECO:0007669"/>
    <property type="project" value="InterPro"/>
</dbReference>
<feature type="transmembrane region" description="Helical" evidence="18">
    <location>
        <begin position="404"/>
        <end position="423"/>
    </location>
</feature>
<keyword evidence="3" id="KW-0813">Transport</keyword>
<keyword evidence="11" id="KW-0407">Ion channel</keyword>
<evidence type="ECO:0000313" key="20">
    <source>
        <dbReference type="RefSeq" id="XP_035669640.1"/>
    </source>
</evidence>
<evidence type="ECO:0000256" key="10">
    <source>
        <dbReference type="ARBA" id="ARBA00023136"/>
    </source>
</evidence>
<protein>
    <recommendedName>
        <fullName evidence="15">Endosomal/lysosomal proton channel TMEM175</fullName>
    </recommendedName>
    <alternativeName>
        <fullName evidence="16">Potassium channel TMEM175</fullName>
    </alternativeName>
    <alternativeName>
        <fullName evidence="13">Transmembrane protein 175</fullName>
    </alternativeName>
</protein>
<keyword evidence="19" id="KW-1185">Reference proteome</keyword>
<dbReference type="GO" id="GO:0016020">
    <property type="term" value="C:membrane"/>
    <property type="evidence" value="ECO:0007669"/>
    <property type="project" value="UniProtKB-SubCell"/>
</dbReference>
<evidence type="ECO:0000256" key="1">
    <source>
        <dbReference type="ARBA" id="ARBA00004141"/>
    </source>
</evidence>